<dbReference type="OrthoDB" id="6381248at2759"/>
<dbReference type="SUPFAM" id="SSF48113">
    <property type="entry name" value="Heme-dependent peroxidases"/>
    <property type="match status" value="1"/>
</dbReference>
<keyword evidence="6" id="KW-1185">Reference proteome</keyword>
<dbReference type="GO" id="GO:0005576">
    <property type="term" value="C:extracellular region"/>
    <property type="evidence" value="ECO:0007669"/>
    <property type="project" value="UniProtKB-SubCell"/>
</dbReference>
<keyword evidence="3 5" id="KW-0575">Peroxidase</keyword>
<keyword evidence="4" id="KW-0325">Glycoprotein</keyword>
<dbReference type="AlphaFoldDB" id="A0A5N5TDJ8"/>
<dbReference type="GO" id="GO:0006979">
    <property type="term" value="P:response to oxidative stress"/>
    <property type="evidence" value="ECO:0007669"/>
    <property type="project" value="InterPro"/>
</dbReference>
<dbReference type="PROSITE" id="PS50292">
    <property type="entry name" value="PEROXIDASE_3"/>
    <property type="match status" value="1"/>
</dbReference>
<gene>
    <name evidence="5" type="primary">pxt_2</name>
    <name evidence="5" type="ORF">Anas_11939</name>
</gene>
<evidence type="ECO:0000256" key="1">
    <source>
        <dbReference type="ARBA" id="ARBA00004613"/>
    </source>
</evidence>
<dbReference type="EMBL" id="SEYY01002714">
    <property type="protein sequence ID" value="KAB7504631.1"/>
    <property type="molecule type" value="Genomic_DNA"/>
</dbReference>
<dbReference type="PANTHER" id="PTHR11475:SF4">
    <property type="entry name" value="CHORION PEROXIDASE"/>
    <property type="match status" value="1"/>
</dbReference>
<dbReference type="Gene3D" id="1.10.640.10">
    <property type="entry name" value="Haem peroxidase domain superfamily, animal type"/>
    <property type="match status" value="1"/>
</dbReference>
<keyword evidence="3 5" id="KW-0560">Oxidoreductase</keyword>
<comment type="caution">
    <text evidence="5">The sequence shown here is derived from an EMBL/GenBank/DDBJ whole genome shotgun (WGS) entry which is preliminary data.</text>
</comment>
<comment type="subcellular location">
    <subcellularLocation>
        <location evidence="1">Secreted</location>
    </subcellularLocation>
</comment>
<dbReference type="Proteomes" id="UP000326759">
    <property type="component" value="Unassembled WGS sequence"/>
</dbReference>
<dbReference type="Pfam" id="PF03098">
    <property type="entry name" value="An_peroxidase"/>
    <property type="match status" value="1"/>
</dbReference>
<dbReference type="PANTHER" id="PTHR11475">
    <property type="entry name" value="OXIDASE/PEROXIDASE"/>
    <property type="match status" value="1"/>
</dbReference>
<reference evidence="5 6" key="1">
    <citation type="journal article" date="2019" name="PLoS Biol.">
        <title>Sex chromosomes control vertical transmission of feminizing Wolbachia symbionts in an isopod.</title>
        <authorList>
            <person name="Becking T."/>
            <person name="Chebbi M.A."/>
            <person name="Giraud I."/>
            <person name="Moumen B."/>
            <person name="Laverre T."/>
            <person name="Caubet Y."/>
            <person name="Peccoud J."/>
            <person name="Gilbert C."/>
            <person name="Cordaux R."/>
        </authorList>
    </citation>
    <scope>NUCLEOTIDE SEQUENCE [LARGE SCALE GENOMIC DNA]</scope>
    <source>
        <strain evidence="5">ANa2</strain>
        <tissue evidence="5">Whole body excluding digestive tract and cuticle</tissue>
    </source>
</reference>
<protein>
    <submittedName>
        <fullName evidence="5">Chorion peroxidase</fullName>
    </submittedName>
</protein>
<keyword evidence="2" id="KW-0964">Secreted</keyword>
<sequence>MEHDLTYTPVNDMEGKTIMCCENGHLVSPMPESCFPILISPEDGVYNSRDQRCINFVRSSFALNEDCNFGPVEQLNVVTHWLDGSMIIWFYGNHKA</sequence>
<accession>A0A5N5TDJ8</accession>
<dbReference type="GO" id="GO:0004601">
    <property type="term" value="F:peroxidase activity"/>
    <property type="evidence" value="ECO:0007669"/>
    <property type="project" value="UniProtKB-KW"/>
</dbReference>
<proteinExistence type="predicted"/>
<evidence type="ECO:0000313" key="6">
    <source>
        <dbReference type="Proteomes" id="UP000326759"/>
    </source>
</evidence>
<dbReference type="InterPro" id="IPR019791">
    <property type="entry name" value="Haem_peroxidase_animal"/>
</dbReference>
<organism evidence="5 6">
    <name type="scientific">Armadillidium nasatum</name>
    <dbReference type="NCBI Taxonomy" id="96803"/>
    <lineage>
        <taxon>Eukaryota</taxon>
        <taxon>Metazoa</taxon>
        <taxon>Ecdysozoa</taxon>
        <taxon>Arthropoda</taxon>
        <taxon>Crustacea</taxon>
        <taxon>Multicrustacea</taxon>
        <taxon>Malacostraca</taxon>
        <taxon>Eumalacostraca</taxon>
        <taxon>Peracarida</taxon>
        <taxon>Isopoda</taxon>
        <taxon>Oniscidea</taxon>
        <taxon>Crinocheta</taxon>
        <taxon>Armadillidiidae</taxon>
        <taxon>Armadillidium</taxon>
    </lineage>
</organism>
<dbReference type="InterPro" id="IPR037120">
    <property type="entry name" value="Haem_peroxidase_sf_animal"/>
</dbReference>
<evidence type="ECO:0000256" key="4">
    <source>
        <dbReference type="ARBA" id="ARBA00023180"/>
    </source>
</evidence>
<evidence type="ECO:0000256" key="2">
    <source>
        <dbReference type="ARBA" id="ARBA00022525"/>
    </source>
</evidence>
<dbReference type="GO" id="GO:0020037">
    <property type="term" value="F:heme binding"/>
    <property type="evidence" value="ECO:0007669"/>
    <property type="project" value="InterPro"/>
</dbReference>
<name>A0A5N5TDJ8_9CRUS</name>
<dbReference type="InterPro" id="IPR010255">
    <property type="entry name" value="Haem_peroxidase_sf"/>
</dbReference>
<evidence type="ECO:0000313" key="5">
    <source>
        <dbReference type="EMBL" id="KAB7504631.1"/>
    </source>
</evidence>
<evidence type="ECO:0000256" key="3">
    <source>
        <dbReference type="ARBA" id="ARBA00022559"/>
    </source>
</evidence>